<dbReference type="InterPro" id="IPR009799">
    <property type="entry name" value="EthD_dom"/>
</dbReference>
<dbReference type="Proteomes" id="UP000198992">
    <property type="component" value="Unassembled WGS sequence"/>
</dbReference>
<dbReference type="RefSeq" id="WP_092124221.1">
    <property type="nucleotide sequence ID" value="NZ_FNTH01000001.1"/>
</dbReference>
<dbReference type="GO" id="GO:0016491">
    <property type="term" value="F:oxidoreductase activity"/>
    <property type="evidence" value="ECO:0007669"/>
    <property type="project" value="InterPro"/>
</dbReference>
<feature type="domain" description="EthD" evidence="1">
    <location>
        <begin position="13"/>
        <end position="100"/>
    </location>
</feature>
<sequence>MFKRLVLIARKADHSPEQFRTHWSGPHADIIKRIIAHFPDPETVRYTQNRVARTLWQHSSSAQSFNVDGFVEIHLTARAPPEAAVSSGAVASMLEDELGFLGAFTECHVEAEGSDLHDARAQKIIFIAAKKKEIDERTFATAVRQAFGLGATALQGVRHWTTATSVRPKLPHEEAPPSVLIELWVENVDTARVEDVGRDLMAVAVKQSAYEIDPHIVLG</sequence>
<name>A0A1H5G3V3_9BRAD</name>
<evidence type="ECO:0000259" key="1">
    <source>
        <dbReference type="Pfam" id="PF07110"/>
    </source>
</evidence>
<evidence type="ECO:0000313" key="3">
    <source>
        <dbReference type="Proteomes" id="UP000198992"/>
    </source>
</evidence>
<organism evidence="2 3">
    <name type="scientific">Bradyrhizobium erythrophlei</name>
    <dbReference type="NCBI Taxonomy" id="1437360"/>
    <lineage>
        <taxon>Bacteria</taxon>
        <taxon>Pseudomonadati</taxon>
        <taxon>Pseudomonadota</taxon>
        <taxon>Alphaproteobacteria</taxon>
        <taxon>Hyphomicrobiales</taxon>
        <taxon>Nitrobacteraceae</taxon>
        <taxon>Bradyrhizobium</taxon>
    </lineage>
</organism>
<dbReference type="Pfam" id="PF07110">
    <property type="entry name" value="EthD"/>
    <property type="match status" value="1"/>
</dbReference>
<reference evidence="2 3" key="1">
    <citation type="submission" date="2016-10" db="EMBL/GenBank/DDBJ databases">
        <authorList>
            <person name="de Groot N.N."/>
        </authorList>
    </citation>
    <scope>NUCLEOTIDE SEQUENCE [LARGE SCALE GENOMIC DNA]</scope>
    <source>
        <strain evidence="2 3">MT12</strain>
    </source>
</reference>
<accession>A0A1H5G3V3</accession>
<dbReference type="SUPFAM" id="SSF54909">
    <property type="entry name" value="Dimeric alpha+beta barrel"/>
    <property type="match status" value="1"/>
</dbReference>
<keyword evidence="2" id="KW-0413">Isomerase</keyword>
<dbReference type="Gene3D" id="3.30.70.100">
    <property type="match status" value="1"/>
</dbReference>
<dbReference type="AlphaFoldDB" id="A0A1H5G3V3"/>
<dbReference type="EMBL" id="FNTH01000001">
    <property type="protein sequence ID" value="SEE10375.1"/>
    <property type="molecule type" value="Genomic_DNA"/>
</dbReference>
<gene>
    <name evidence="2" type="ORF">SAMN05444164_6915</name>
</gene>
<dbReference type="InterPro" id="IPR011008">
    <property type="entry name" value="Dimeric_a/b-barrel"/>
</dbReference>
<proteinExistence type="predicted"/>
<dbReference type="GO" id="GO:0016853">
    <property type="term" value="F:isomerase activity"/>
    <property type="evidence" value="ECO:0007669"/>
    <property type="project" value="UniProtKB-KW"/>
</dbReference>
<protein>
    <submittedName>
        <fullName evidence="2">Methylmuconolactone methyl-isomerase</fullName>
    </submittedName>
</protein>
<dbReference type="OrthoDB" id="6369070at2"/>
<evidence type="ECO:0000313" key="2">
    <source>
        <dbReference type="EMBL" id="SEE10375.1"/>
    </source>
</evidence>